<dbReference type="SUPFAM" id="SSF56112">
    <property type="entry name" value="Protein kinase-like (PK-like)"/>
    <property type="match status" value="1"/>
</dbReference>
<dbReference type="InterPro" id="IPR017441">
    <property type="entry name" value="Protein_kinase_ATP_BS"/>
</dbReference>
<keyword evidence="2 5" id="KW-0547">Nucleotide-binding</keyword>
<dbReference type="PANTHER" id="PTHR43289">
    <property type="entry name" value="MITOGEN-ACTIVATED PROTEIN KINASE KINASE KINASE 20-RELATED"/>
    <property type="match status" value="1"/>
</dbReference>
<feature type="region of interest" description="Disordered" evidence="6">
    <location>
        <begin position="302"/>
        <end position="328"/>
    </location>
</feature>
<keyword evidence="9" id="KW-0723">Serine/threonine-protein kinase</keyword>
<evidence type="ECO:0000256" key="1">
    <source>
        <dbReference type="ARBA" id="ARBA00022679"/>
    </source>
</evidence>
<dbReference type="EMBL" id="CP035704">
    <property type="protein sequence ID" value="QBB70525.1"/>
    <property type="molecule type" value="Genomic_DNA"/>
</dbReference>
<evidence type="ECO:0000256" key="2">
    <source>
        <dbReference type="ARBA" id="ARBA00022741"/>
    </source>
</evidence>
<sequence length="949" mass="103154">MAFFASMNNDNISDFDQAAKDGDTLGRLRALFEMAVDLPASERAAWIDANVSDIEERAALLNLLAADDGNGFLDTPVGDHAARLAPDEVTQVEGLIGQQIGAFRILRLLGQGGMAAVFLGERVGKDFQQFVALKLLRRGLYSDLEQRLFLRERQVLAGLSHPHIASMIDGGVTQAGIPYLVMEYIDGVPITQYASEQQLDVHARVRLFLTVCRAVETAHRNLIVHRDIKPSNILVDGNGTVKLLDFGIAKLIEEDAEAATVGVFTPGYAAPEQVLGGIITTATDVYGLGVLLHELLLGRKPEGNPARRPSSLIDYRQNGETPNDTKSAGAASPLILRKVLRGDLDNIVLKALAAEPDRRYASAGALAEDIERFLDHRPVRAHPPSRLYRARKFIVRHRGGVVTTVALVLAIFAALGLALWQTHIARQEAARANAMRDFMFSAFEEAQPSSPRAGPPKITEVVEQAMLKARDAAASNPRVYAELQTKLGAVLRTQGNLPAARNYLQHNYDQARIALGDNDSVTLDAGFELLNANILAGDYKSAQSLTDTLRSQITVRQTSERAKLLFNSAMLANKQHDLKRALAESQEALQLSRTLDDAGFLSDTLTMAATVQINVKDYVAAGKTTEELLLADTKNFGAQHLKVASAHSGLSRIYRLSGDLAQAEEHIKAALAIDEKVLSKDDWRRANHLNALMMVQRAQRNFQGALETASETLRIDKLAYGEDQPETANDLNNVGMFNVLLGKLPAAIDALHASLMAFEKKYGAEYPKTSITRASYGAALAASGDSVNGEAELRHAIKSQENEKEPDIELQIDLQGMLARLKLDKNDPKSALAIVDSIDALIAKQAKPDPGRNANTAVWRATALLQLEQFDQAQQSLATAETQLKLAVHPDPEMQIEVPLLQAIVATKLGDNIAAKNYAAAGQNLLAAMRNPPSRLGRLVQQSNATNQP</sequence>
<dbReference type="CDD" id="cd14014">
    <property type="entry name" value="STKc_PknB_like"/>
    <property type="match status" value="1"/>
</dbReference>
<feature type="domain" description="Protein kinase" evidence="8">
    <location>
        <begin position="103"/>
        <end position="374"/>
    </location>
</feature>
<dbReference type="InterPro" id="IPR008271">
    <property type="entry name" value="Ser/Thr_kinase_AS"/>
</dbReference>
<dbReference type="Pfam" id="PF00069">
    <property type="entry name" value="Pkinase"/>
    <property type="match status" value="1"/>
</dbReference>
<dbReference type="OrthoDB" id="9801841at2"/>
<feature type="binding site" evidence="5">
    <location>
        <position position="134"/>
    </location>
    <ligand>
        <name>ATP</name>
        <dbReference type="ChEBI" id="CHEBI:30616"/>
    </ligand>
</feature>
<organism evidence="9 10">
    <name type="scientific">Pseudolysobacter antarcticus</name>
    <dbReference type="NCBI Taxonomy" id="2511995"/>
    <lineage>
        <taxon>Bacteria</taxon>
        <taxon>Pseudomonadati</taxon>
        <taxon>Pseudomonadota</taxon>
        <taxon>Gammaproteobacteria</taxon>
        <taxon>Lysobacterales</taxon>
        <taxon>Rhodanobacteraceae</taxon>
        <taxon>Pseudolysobacter</taxon>
    </lineage>
</organism>
<keyword evidence="7" id="KW-1133">Transmembrane helix</keyword>
<dbReference type="SUPFAM" id="SSF48452">
    <property type="entry name" value="TPR-like"/>
    <property type="match status" value="2"/>
</dbReference>
<reference evidence="9 10" key="1">
    <citation type="submission" date="2019-01" db="EMBL/GenBank/DDBJ databases">
        <title>Pseudolysobacter antarctica gen. nov., sp. nov., isolated from Fildes Peninsula, Antarctica.</title>
        <authorList>
            <person name="Wei Z."/>
            <person name="Peng F."/>
        </authorList>
    </citation>
    <scope>NUCLEOTIDE SEQUENCE [LARGE SCALE GENOMIC DNA]</scope>
    <source>
        <strain evidence="9 10">AQ6-296</strain>
    </source>
</reference>
<accession>A0A411HJ47</accession>
<evidence type="ECO:0000256" key="3">
    <source>
        <dbReference type="ARBA" id="ARBA00022777"/>
    </source>
</evidence>
<protein>
    <submittedName>
        <fullName evidence="9">Serine/threonine protein kinase</fullName>
    </submittedName>
</protein>
<dbReference type="InterPro" id="IPR000719">
    <property type="entry name" value="Prot_kinase_dom"/>
</dbReference>
<evidence type="ECO:0000259" key="8">
    <source>
        <dbReference type="PROSITE" id="PS50011"/>
    </source>
</evidence>
<dbReference type="Gene3D" id="1.25.40.10">
    <property type="entry name" value="Tetratricopeptide repeat domain"/>
    <property type="match status" value="2"/>
</dbReference>
<evidence type="ECO:0000256" key="6">
    <source>
        <dbReference type="SAM" id="MobiDB-lite"/>
    </source>
</evidence>
<keyword evidence="7" id="KW-0812">Transmembrane</keyword>
<dbReference type="Proteomes" id="UP000291562">
    <property type="component" value="Chromosome"/>
</dbReference>
<dbReference type="Pfam" id="PF13424">
    <property type="entry name" value="TPR_12"/>
    <property type="match status" value="1"/>
</dbReference>
<dbReference type="GO" id="GO:0004674">
    <property type="term" value="F:protein serine/threonine kinase activity"/>
    <property type="evidence" value="ECO:0007669"/>
    <property type="project" value="UniProtKB-KW"/>
</dbReference>
<proteinExistence type="predicted"/>
<keyword evidence="4 5" id="KW-0067">ATP-binding</keyword>
<dbReference type="Gene3D" id="1.10.510.10">
    <property type="entry name" value="Transferase(Phosphotransferase) domain 1"/>
    <property type="match status" value="1"/>
</dbReference>
<dbReference type="GO" id="GO:0005524">
    <property type="term" value="F:ATP binding"/>
    <property type="evidence" value="ECO:0007669"/>
    <property type="project" value="UniProtKB-UniRule"/>
</dbReference>
<feature type="transmembrane region" description="Helical" evidence="7">
    <location>
        <begin position="399"/>
        <end position="420"/>
    </location>
</feature>
<gene>
    <name evidence="9" type="ORF">ELE36_09200</name>
</gene>
<dbReference type="InterPro" id="IPR011009">
    <property type="entry name" value="Kinase-like_dom_sf"/>
</dbReference>
<evidence type="ECO:0000256" key="5">
    <source>
        <dbReference type="PROSITE-ProRule" id="PRU10141"/>
    </source>
</evidence>
<keyword evidence="7" id="KW-0472">Membrane</keyword>
<dbReference type="InterPro" id="IPR011990">
    <property type="entry name" value="TPR-like_helical_dom_sf"/>
</dbReference>
<keyword evidence="1" id="KW-0808">Transferase</keyword>
<dbReference type="PROSITE" id="PS50011">
    <property type="entry name" value="PROTEIN_KINASE_DOM"/>
    <property type="match status" value="1"/>
</dbReference>
<dbReference type="PANTHER" id="PTHR43289:SF34">
    <property type="entry name" value="SERINE_THREONINE-PROTEIN KINASE YBDM-RELATED"/>
    <property type="match status" value="1"/>
</dbReference>
<evidence type="ECO:0000313" key="9">
    <source>
        <dbReference type="EMBL" id="QBB70525.1"/>
    </source>
</evidence>
<dbReference type="Gene3D" id="3.30.200.20">
    <property type="entry name" value="Phosphorylase Kinase, domain 1"/>
    <property type="match status" value="1"/>
</dbReference>
<keyword evidence="3 9" id="KW-0418">Kinase</keyword>
<dbReference type="PROSITE" id="PS00107">
    <property type="entry name" value="PROTEIN_KINASE_ATP"/>
    <property type="match status" value="1"/>
</dbReference>
<dbReference type="SMART" id="SM00220">
    <property type="entry name" value="S_TKc"/>
    <property type="match status" value="1"/>
</dbReference>
<dbReference type="SMART" id="SM00028">
    <property type="entry name" value="TPR"/>
    <property type="match status" value="4"/>
</dbReference>
<evidence type="ECO:0000313" key="10">
    <source>
        <dbReference type="Proteomes" id="UP000291562"/>
    </source>
</evidence>
<dbReference type="PROSITE" id="PS00108">
    <property type="entry name" value="PROTEIN_KINASE_ST"/>
    <property type="match status" value="1"/>
</dbReference>
<evidence type="ECO:0000256" key="7">
    <source>
        <dbReference type="SAM" id="Phobius"/>
    </source>
</evidence>
<name>A0A411HJ47_9GAMM</name>
<evidence type="ECO:0000256" key="4">
    <source>
        <dbReference type="ARBA" id="ARBA00022840"/>
    </source>
</evidence>
<dbReference type="KEGG" id="xbc:ELE36_09200"/>
<keyword evidence="10" id="KW-1185">Reference proteome</keyword>
<dbReference type="AlphaFoldDB" id="A0A411HJ47"/>
<dbReference type="InterPro" id="IPR019734">
    <property type="entry name" value="TPR_rpt"/>
</dbReference>